<evidence type="ECO:0000256" key="2">
    <source>
        <dbReference type="ARBA" id="ARBA00022801"/>
    </source>
</evidence>
<feature type="domain" description="3'-5' exonuclease" evidence="3">
    <location>
        <begin position="58"/>
        <end position="208"/>
    </location>
</feature>
<dbReference type="Pfam" id="PF01612">
    <property type="entry name" value="DNA_pol_A_exo1"/>
    <property type="match status" value="1"/>
</dbReference>
<dbReference type="InterPro" id="IPR036397">
    <property type="entry name" value="RNaseH_sf"/>
</dbReference>
<keyword evidence="1" id="KW-0540">Nuclease</keyword>
<evidence type="ECO:0000259" key="3">
    <source>
        <dbReference type="Pfam" id="PF01612"/>
    </source>
</evidence>
<dbReference type="SUPFAM" id="SSF53098">
    <property type="entry name" value="Ribonuclease H-like"/>
    <property type="match status" value="1"/>
</dbReference>
<keyword evidence="2" id="KW-0378">Hydrolase</keyword>
<dbReference type="PANTHER" id="PTHR13620">
    <property type="entry name" value="3-5 EXONUCLEASE"/>
    <property type="match status" value="1"/>
</dbReference>
<protein>
    <recommendedName>
        <fullName evidence="3">3'-5' exonuclease domain-containing protein</fullName>
    </recommendedName>
</protein>
<sequence length="210" mass="24388">MAVLSISDRQIPFNSHDYYDITFDDDEILTLLTACPSMVDMWISEIFRIHRRRLHRLVVGLDIEWRPSFNRRFRNPVATLQLCVGRRCLIFQLIHTSEIPQSLIDFLEDDTFTFVGVGVDQDAQRLYDDYDLNVANTVDLRELAAEEMGRDDLRNAGLKSLGREVLGREIDKPRNVTLSQWDRECLNPAQVLYATIDAFLSFEIGRYLLS</sequence>
<dbReference type="PANTHER" id="PTHR13620:SF105">
    <property type="entry name" value="OS01G0737700 PROTEIN"/>
    <property type="match status" value="1"/>
</dbReference>
<dbReference type="InterPro" id="IPR051132">
    <property type="entry name" value="3-5_Exonuclease_domain"/>
</dbReference>
<accession>A0ABP0YQJ0</accession>
<organism evidence="4 5">
    <name type="scientific">Citrullus colocynthis</name>
    <name type="common">colocynth</name>
    <dbReference type="NCBI Taxonomy" id="252529"/>
    <lineage>
        <taxon>Eukaryota</taxon>
        <taxon>Viridiplantae</taxon>
        <taxon>Streptophyta</taxon>
        <taxon>Embryophyta</taxon>
        <taxon>Tracheophyta</taxon>
        <taxon>Spermatophyta</taxon>
        <taxon>Magnoliopsida</taxon>
        <taxon>eudicotyledons</taxon>
        <taxon>Gunneridae</taxon>
        <taxon>Pentapetalae</taxon>
        <taxon>rosids</taxon>
        <taxon>fabids</taxon>
        <taxon>Cucurbitales</taxon>
        <taxon>Cucurbitaceae</taxon>
        <taxon>Benincaseae</taxon>
        <taxon>Citrullus</taxon>
    </lineage>
</organism>
<dbReference type="Gene3D" id="3.30.420.10">
    <property type="entry name" value="Ribonuclease H-like superfamily/Ribonuclease H"/>
    <property type="match status" value="1"/>
</dbReference>
<dbReference type="InterPro" id="IPR002562">
    <property type="entry name" value="3'-5'_exonuclease_dom"/>
</dbReference>
<gene>
    <name evidence="4" type="ORF">CITCOLO1_LOCUS14952</name>
</gene>
<evidence type="ECO:0000313" key="5">
    <source>
        <dbReference type="Proteomes" id="UP001642487"/>
    </source>
</evidence>
<dbReference type="EMBL" id="OZ021739">
    <property type="protein sequence ID" value="CAK9322789.1"/>
    <property type="molecule type" value="Genomic_DNA"/>
</dbReference>
<proteinExistence type="predicted"/>
<evidence type="ECO:0000313" key="4">
    <source>
        <dbReference type="EMBL" id="CAK9322789.1"/>
    </source>
</evidence>
<dbReference type="Proteomes" id="UP001642487">
    <property type="component" value="Chromosome 5"/>
</dbReference>
<reference evidence="4 5" key="1">
    <citation type="submission" date="2024-03" db="EMBL/GenBank/DDBJ databases">
        <authorList>
            <person name="Gkanogiannis A."/>
            <person name="Becerra Lopez-Lavalle L."/>
        </authorList>
    </citation>
    <scope>NUCLEOTIDE SEQUENCE [LARGE SCALE GENOMIC DNA]</scope>
</reference>
<keyword evidence="5" id="KW-1185">Reference proteome</keyword>
<dbReference type="CDD" id="cd06141">
    <property type="entry name" value="WRN_exo"/>
    <property type="match status" value="1"/>
</dbReference>
<name>A0ABP0YQJ0_9ROSI</name>
<evidence type="ECO:0000256" key="1">
    <source>
        <dbReference type="ARBA" id="ARBA00022722"/>
    </source>
</evidence>
<dbReference type="InterPro" id="IPR012337">
    <property type="entry name" value="RNaseH-like_sf"/>
</dbReference>